<dbReference type="Proteomes" id="UP000594459">
    <property type="component" value="Chromosome"/>
</dbReference>
<name>A0A7S8F673_9SPHN</name>
<evidence type="ECO:0000313" key="1">
    <source>
        <dbReference type="EMBL" id="QPC99835.1"/>
    </source>
</evidence>
<keyword evidence="2" id="KW-1185">Reference proteome</keyword>
<reference evidence="1 2" key="1">
    <citation type="submission" date="2020-11" db="EMBL/GenBank/DDBJ databases">
        <title>The genome sequence of Erythrobacter sp. 6D36.</title>
        <authorList>
            <person name="Liu Y."/>
        </authorList>
    </citation>
    <scope>NUCLEOTIDE SEQUENCE [LARGE SCALE GENOMIC DNA]</scope>
    <source>
        <strain evidence="1 2">6D36</strain>
    </source>
</reference>
<dbReference type="AlphaFoldDB" id="A0A7S8F673"/>
<protein>
    <submittedName>
        <fullName evidence="1">Uncharacterized protein</fullName>
    </submittedName>
</protein>
<accession>A0A7S8F673</accession>
<evidence type="ECO:0000313" key="2">
    <source>
        <dbReference type="Proteomes" id="UP000594459"/>
    </source>
</evidence>
<sequence length="117" mass="12983">MGKSVASRFENVDVANSVLLGVVINDDELTLEMDFCLAPEHPDYEAPGEGEEHCFHPGMLKFAGISKLTLERADNASGGNKRRFAIHSFNIEGTKFDMSCEWGDIHLQARSIRVLTE</sequence>
<organism evidence="1 2">
    <name type="scientific">Qipengyuania soli</name>
    <dbReference type="NCBI Taxonomy" id="2782568"/>
    <lineage>
        <taxon>Bacteria</taxon>
        <taxon>Pseudomonadati</taxon>
        <taxon>Pseudomonadota</taxon>
        <taxon>Alphaproteobacteria</taxon>
        <taxon>Sphingomonadales</taxon>
        <taxon>Erythrobacteraceae</taxon>
        <taxon>Qipengyuania</taxon>
    </lineage>
</organism>
<proteinExistence type="predicted"/>
<dbReference type="RefSeq" id="WP_200983596.1">
    <property type="nucleotide sequence ID" value="NZ_CP064654.1"/>
</dbReference>
<dbReference type="EMBL" id="CP064654">
    <property type="protein sequence ID" value="QPC99835.1"/>
    <property type="molecule type" value="Genomic_DNA"/>
</dbReference>
<dbReference type="KEGG" id="qso:IRL76_04655"/>
<gene>
    <name evidence="1" type="ORF">IRL76_04655</name>
</gene>